<comment type="similarity">
    <text evidence="2">Belongs to the binding-protein-dependent transport system permease family. HisMQ subfamily.</text>
</comment>
<accession>A0ABP8QDF0</accession>
<dbReference type="Gene3D" id="1.10.3720.10">
    <property type="entry name" value="MetI-like"/>
    <property type="match status" value="1"/>
</dbReference>
<feature type="transmembrane region" description="Helical" evidence="11">
    <location>
        <begin position="153"/>
        <end position="175"/>
    </location>
</feature>
<name>A0ABP8QDF0_9GAMM</name>
<reference evidence="14" key="1">
    <citation type="journal article" date="2019" name="Int. J. Syst. Evol. Microbiol.">
        <title>The Global Catalogue of Microorganisms (GCM) 10K type strain sequencing project: providing services to taxonomists for standard genome sequencing and annotation.</title>
        <authorList>
            <consortium name="The Broad Institute Genomics Platform"/>
            <consortium name="The Broad Institute Genome Sequencing Center for Infectious Disease"/>
            <person name="Wu L."/>
            <person name="Ma J."/>
        </authorList>
    </citation>
    <scope>NUCLEOTIDE SEQUENCE [LARGE SCALE GENOMIC DNA]</scope>
    <source>
        <strain evidence="14">JCM 32226</strain>
    </source>
</reference>
<keyword evidence="4" id="KW-1003">Cell membrane</keyword>
<keyword evidence="7" id="KW-0029">Amino-acid transport</keyword>
<keyword evidence="14" id="KW-1185">Reference proteome</keyword>
<dbReference type="PANTHER" id="PTHR30614:SF10">
    <property type="entry name" value="ARGININE ABC TRANSPORTER PERMEASE PROTEIN ARTM"/>
    <property type="match status" value="1"/>
</dbReference>
<dbReference type="CDD" id="cd06261">
    <property type="entry name" value="TM_PBP2"/>
    <property type="match status" value="1"/>
</dbReference>
<proteinExistence type="inferred from homology"/>
<evidence type="ECO:0000256" key="2">
    <source>
        <dbReference type="ARBA" id="ARBA00010072"/>
    </source>
</evidence>
<gene>
    <name evidence="13" type="primary">artM</name>
    <name evidence="13" type="ORF">GCM10023095_21350</name>
</gene>
<evidence type="ECO:0000256" key="11">
    <source>
        <dbReference type="RuleBase" id="RU363032"/>
    </source>
</evidence>
<dbReference type="InterPro" id="IPR035906">
    <property type="entry name" value="MetI-like_sf"/>
</dbReference>
<evidence type="ECO:0000256" key="8">
    <source>
        <dbReference type="ARBA" id="ARBA00022989"/>
    </source>
</evidence>
<sequence>MPYLAELLTGLATTLELTVVSLLLGGVLALLLTWVLEQKIPVLRQLTECYLLLFTGTPLLVQIFLIYYGPAQFDWLKHSWAWEWLKQPWFCAVLALGFNTAAYSTRLFKGALDAVPSGEVLACKALGMTAWQTLSVKLRQALRRAVPGYSNEVILVLKGSSLASTITIMDVMGIAQRLQGQTYDTLGVFGTAGLIYLVFNGALTLLFRLLERRVLAFQLSR</sequence>
<dbReference type="PROSITE" id="PS50928">
    <property type="entry name" value="ABC_TM1"/>
    <property type="match status" value="1"/>
</dbReference>
<dbReference type="SUPFAM" id="SSF161098">
    <property type="entry name" value="MetI-like"/>
    <property type="match status" value="1"/>
</dbReference>
<dbReference type="InterPro" id="IPR010065">
    <property type="entry name" value="AA_ABC_transptr_permease_3TM"/>
</dbReference>
<feature type="transmembrane region" description="Helical" evidence="11">
    <location>
        <begin position="49"/>
        <end position="67"/>
    </location>
</feature>
<evidence type="ECO:0000313" key="14">
    <source>
        <dbReference type="Proteomes" id="UP001501321"/>
    </source>
</evidence>
<evidence type="ECO:0000256" key="3">
    <source>
        <dbReference type="ARBA" id="ARBA00022448"/>
    </source>
</evidence>
<comment type="caution">
    <text evidence="13">The sequence shown here is derived from an EMBL/GenBank/DDBJ whole genome shotgun (WGS) entry which is preliminary data.</text>
</comment>
<dbReference type="InterPro" id="IPR000515">
    <property type="entry name" value="MetI-like"/>
</dbReference>
<evidence type="ECO:0000256" key="6">
    <source>
        <dbReference type="ARBA" id="ARBA00022692"/>
    </source>
</evidence>
<evidence type="ECO:0000256" key="10">
    <source>
        <dbReference type="ARBA" id="ARBA00040319"/>
    </source>
</evidence>
<keyword evidence="3 11" id="KW-0813">Transport</keyword>
<dbReference type="PANTHER" id="PTHR30614">
    <property type="entry name" value="MEMBRANE COMPONENT OF AMINO ACID ABC TRANSPORTER"/>
    <property type="match status" value="1"/>
</dbReference>
<protein>
    <recommendedName>
        <fullName evidence="10">Arginine ABC transporter permease protein ArtM</fullName>
    </recommendedName>
</protein>
<dbReference type="Proteomes" id="UP001501321">
    <property type="component" value="Unassembled WGS sequence"/>
</dbReference>
<evidence type="ECO:0000256" key="7">
    <source>
        <dbReference type="ARBA" id="ARBA00022970"/>
    </source>
</evidence>
<dbReference type="Pfam" id="PF00528">
    <property type="entry name" value="BPD_transp_1"/>
    <property type="match status" value="1"/>
</dbReference>
<evidence type="ECO:0000256" key="4">
    <source>
        <dbReference type="ARBA" id="ARBA00022475"/>
    </source>
</evidence>
<feature type="transmembrane region" description="Helical" evidence="11">
    <location>
        <begin position="17"/>
        <end position="37"/>
    </location>
</feature>
<dbReference type="NCBIfam" id="NF008336">
    <property type="entry name" value="PRK11122.1"/>
    <property type="match status" value="1"/>
</dbReference>
<dbReference type="InterPro" id="IPR043429">
    <property type="entry name" value="ArtM/GltK/GlnP/TcyL/YhdX-like"/>
</dbReference>
<feature type="transmembrane region" description="Helical" evidence="11">
    <location>
        <begin position="187"/>
        <end position="210"/>
    </location>
</feature>
<organism evidence="13 14">
    <name type="scientific">Pseudaeromonas paramecii</name>
    <dbReference type="NCBI Taxonomy" id="2138166"/>
    <lineage>
        <taxon>Bacteria</taxon>
        <taxon>Pseudomonadati</taxon>
        <taxon>Pseudomonadota</taxon>
        <taxon>Gammaproteobacteria</taxon>
        <taxon>Aeromonadales</taxon>
        <taxon>Aeromonadaceae</taxon>
        <taxon>Pseudaeromonas</taxon>
    </lineage>
</organism>
<dbReference type="EMBL" id="BAABFC010000013">
    <property type="protein sequence ID" value="GAA4500124.1"/>
    <property type="molecule type" value="Genomic_DNA"/>
</dbReference>
<comment type="subcellular location">
    <subcellularLocation>
        <location evidence="1">Cell inner membrane</location>
        <topology evidence="1">Multi-pass membrane protein</topology>
    </subcellularLocation>
    <subcellularLocation>
        <location evidence="11">Cell membrane</location>
        <topology evidence="11">Multi-pass membrane protein</topology>
    </subcellularLocation>
</comment>
<keyword evidence="5" id="KW-0997">Cell inner membrane</keyword>
<keyword evidence="8 11" id="KW-1133">Transmembrane helix</keyword>
<dbReference type="RefSeq" id="WP_345012877.1">
    <property type="nucleotide sequence ID" value="NZ_BAABFC010000013.1"/>
</dbReference>
<evidence type="ECO:0000256" key="1">
    <source>
        <dbReference type="ARBA" id="ARBA00004429"/>
    </source>
</evidence>
<keyword evidence="6 11" id="KW-0812">Transmembrane</keyword>
<evidence type="ECO:0000259" key="12">
    <source>
        <dbReference type="PROSITE" id="PS50928"/>
    </source>
</evidence>
<evidence type="ECO:0000313" key="13">
    <source>
        <dbReference type="EMBL" id="GAA4500124.1"/>
    </source>
</evidence>
<keyword evidence="9 11" id="KW-0472">Membrane</keyword>
<evidence type="ECO:0000256" key="9">
    <source>
        <dbReference type="ARBA" id="ARBA00023136"/>
    </source>
</evidence>
<dbReference type="NCBIfam" id="TIGR01726">
    <property type="entry name" value="HEQRo_perm_3TM"/>
    <property type="match status" value="1"/>
</dbReference>
<feature type="transmembrane region" description="Helical" evidence="11">
    <location>
        <begin position="87"/>
        <end position="104"/>
    </location>
</feature>
<feature type="domain" description="ABC transmembrane type-1" evidence="12">
    <location>
        <begin position="11"/>
        <end position="207"/>
    </location>
</feature>
<evidence type="ECO:0000256" key="5">
    <source>
        <dbReference type="ARBA" id="ARBA00022519"/>
    </source>
</evidence>